<dbReference type="AlphaFoldDB" id="A0A378IAZ5"/>
<evidence type="ECO:0000313" key="2">
    <source>
        <dbReference type="EMBL" id="STX32213.1"/>
    </source>
</evidence>
<reference evidence="1 3" key="1">
    <citation type="submission" date="2015-11" db="EMBL/GenBank/DDBJ databases">
        <title>Genomic analysis of 38 Legionella species identifies large and diverse effector repertoires.</title>
        <authorList>
            <person name="Burstein D."/>
            <person name="Amaro F."/>
            <person name="Zusman T."/>
            <person name="Lifshitz Z."/>
            <person name="Cohen O."/>
            <person name="Gilbert J.A."/>
            <person name="Pupko T."/>
            <person name="Shuman H.A."/>
            <person name="Segal G."/>
        </authorList>
    </citation>
    <scope>NUCLEOTIDE SEQUENCE [LARGE SCALE GENOMIC DNA]</scope>
    <source>
        <strain evidence="1 3">CDC#1407-AL-14</strain>
    </source>
</reference>
<dbReference type="Proteomes" id="UP000255066">
    <property type="component" value="Unassembled WGS sequence"/>
</dbReference>
<evidence type="ECO:0008006" key="5">
    <source>
        <dbReference type="Google" id="ProtNLM"/>
    </source>
</evidence>
<name>A0A378IAZ5_9GAMM</name>
<evidence type="ECO:0000313" key="3">
    <source>
        <dbReference type="Proteomes" id="UP000054735"/>
    </source>
</evidence>
<reference evidence="2 4" key="2">
    <citation type="submission" date="2018-06" db="EMBL/GenBank/DDBJ databases">
        <authorList>
            <consortium name="Pathogen Informatics"/>
            <person name="Doyle S."/>
        </authorList>
    </citation>
    <scope>NUCLEOTIDE SEQUENCE [LARGE SCALE GENOMIC DNA]</scope>
    <source>
        <strain evidence="2 4">NCTC12437</strain>
    </source>
</reference>
<organism evidence="2 4">
    <name type="scientific">Legionella birminghamensis</name>
    <dbReference type="NCBI Taxonomy" id="28083"/>
    <lineage>
        <taxon>Bacteria</taxon>
        <taxon>Pseudomonadati</taxon>
        <taxon>Pseudomonadota</taxon>
        <taxon>Gammaproteobacteria</taxon>
        <taxon>Legionellales</taxon>
        <taxon>Legionellaceae</taxon>
        <taxon>Legionella</taxon>
    </lineage>
</organism>
<dbReference type="Proteomes" id="UP000054735">
    <property type="component" value="Unassembled WGS sequence"/>
</dbReference>
<dbReference type="EMBL" id="UGNW01000001">
    <property type="protein sequence ID" value="STX32213.1"/>
    <property type="molecule type" value="Genomic_DNA"/>
</dbReference>
<dbReference type="RefSeq" id="WP_058522343.1">
    <property type="nucleotide sequence ID" value="NZ_CAAAHV010000031.1"/>
</dbReference>
<dbReference type="OrthoDB" id="3818700at2"/>
<gene>
    <name evidence="1" type="ORF">Lbir_0232</name>
    <name evidence="2" type="ORF">NCTC12437_01993</name>
</gene>
<proteinExistence type="predicted"/>
<accession>A0A378IAZ5</accession>
<evidence type="ECO:0000313" key="4">
    <source>
        <dbReference type="Proteomes" id="UP000255066"/>
    </source>
</evidence>
<evidence type="ECO:0000313" key="1">
    <source>
        <dbReference type="EMBL" id="KTC76163.1"/>
    </source>
</evidence>
<sequence>MKNRKQLQFIIENAIDFLKKSLEDINGDLKFSYINFWTGVELLLKARIISEHWSLIVKGQPNLDKYLSGDFCSINFDEMCDVLEKVISSPIDKAHKNILTNIKNHRNKWIHFCNPLSEKDKALLLSDQMHGLYILNLYLNSRWKFVFYDFNYQIKSAYKQLEEEYGPYKKFVYTYYIHDEIANIIKKDRLNIRLSVCPSCRFFCAIRPRYTENIIFNSSCKLCGYELISLFATCEKCKKPNVFSEEKCICNNCHKKYLWVELLTKINIFKLEDHFDVHCYCGSHSLIEYQNDYFCFECKKKFPQDDLNECIYCHGLGPEEMESGCYHCQNYEPCWEDLYPQK</sequence>
<protein>
    <recommendedName>
        <fullName evidence="5">HsdR</fullName>
    </recommendedName>
</protein>
<keyword evidence="3" id="KW-1185">Reference proteome</keyword>
<dbReference type="EMBL" id="LNXT01000001">
    <property type="protein sequence ID" value="KTC76163.1"/>
    <property type="molecule type" value="Genomic_DNA"/>
</dbReference>